<protein>
    <submittedName>
        <fullName evidence="1">Protein containing Aminoacyl-tRNA synthetase, class Ia domain protein</fullName>
        <ecNumber evidence="1">6.1.1.-</ecNumber>
    </submittedName>
</protein>
<name>K1TJS3_9ZZZZ</name>
<gene>
    <name evidence="1" type="ORF">OBE_02412</name>
</gene>
<keyword evidence="1" id="KW-0436">Ligase</keyword>
<comment type="caution">
    <text evidence="1">The sequence shown here is derived from an EMBL/GenBank/DDBJ whole genome shotgun (WGS) entry which is preliminary data.</text>
</comment>
<reference evidence="1" key="1">
    <citation type="journal article" date="2013" name="Environ. Microbiol.">
        <title>Microbiota from the distal guts of lean and obese adolescents exhibit partial functional redundancy besides clear differences in community structure.</title>
        <authorList>
            <person name="Ferrer M."/>
            <person name="Ruiz A."/>
            <person name="Lanza F."/>
            <person name="Haange S.B."/>
            <person name="Oberbach A."/>
            <person name="Till H."/>
            <person name="Bargiela R."/>
            <person name="Campoy C."/>
            <person name="Segura M.T."/>
            <person name="Richter M."/>
            <person name="von Bergen M."/>
            <person name="Seifert J."/>
            <person name="Suarez A."/>
        </authorList>
    </citation>
    <scope>NUCLEOTIDE SEQUENCE</scope>
</reference>
<sequence length="40" mass="4397">PIDVSNKFGADILRLWALSSDYSMDVNLSDDILKGISDVL</sequence>
<proteinExistence type="predicted"/>
<dbReference type="EMBL" id="AJWZ01001572">
    <property type="protein sequence ID" value="EKC73392.1"/>
    <property type="molecule type" value="Genomic_DNA"/>
</dbReference>
<feature type="non-terminal residue" evidence="1">
    <location>
        <position position="1"/>
    </location>
</feature>
<evidence type="ECO:0000313" key="1">
    <source>
        <dbReference type="EMBL" id="EKC73392.1"/>
    </source>
</evidence>
<dbReference type="GO" id="GO:0004812">
    <property type="term" value="F:aminoacyl-tRNA ligase activity"/>
    <property type="evidence" value="ECO:0007669"/>
    <property type="project" value="UniProtKB-KW"/>
</dbReference>
<dbReference type="SUPFAM" id="SSF52374">
    <property type="entry name" value="Nucleotidylyl transferase"/>
    <property type="match status" value="1"/>
</dbReference>
<dbReference type="EC" id="6.1.1.-" evidence="1"/>
<dbReference type="AlphaFoldDB" id="K1TJS3"/>
<accession>K1TJS3</accession>
<organism evidence="1">
    <name type="scientific">human gut metagenome</name>
    <dbReference type="NCBI Taxonomy" id="408170"/>
    <lineage>
        <taxon>unclassified sequences</taxon>
        <taxon>metagenomes</taxon>
        <taxon>organismal metagenomes</taxon>
    </lineage>
</organism>
<keyword evidence="1" id="KW-0030">Aminoacyl-tRNA synthetase</keyword>